<accession>A0A9P5UC41</accession>
<evidence type="ECO:0000313" key="4">
    <source>
        <dbReference type="Proteomes" id="UP000772434"/>
    </source>
</evidence>
<dbReference type="Proteomes" id="UP000772434">
    <property type="component" value="Unassembled WGS sequence"/>
</dbReference>
<name>A0A9P5UC41_9AGAR</name>
<dbReference type="EMBL" id="JADNRY010000016">
    <property type="protein sequence ID" value="KAF9073727.1"/>
    <property type="molecule type" value="Genomic_DNA"/>
</dbReference>
<feature type="region of interest" description="Disordered" evidence="1">
    <location>
        <begin position="202"/>
        <end position="240"/>
    </location>
</feature>
<reference evidence="3" key="1">
    <citation type="submission" date="2020-11" db="EMBL/GenBank/DDBJ databases">
        <authorList>
            <consortium name="DOE Joint Genome Institute"/>
            <person name="Ahrendt S."/>
            <person name="Riley R."/>
            <person name="Andreopoulos W."/>
            <person name="Labutti K."/>
            <person name="Pangilinan J."/>
            <person name="Ruiz-Duenas F.J."/>
            <person name="Barrasa J.M."/>
            <person name="Sanchez-Garcia M."/>
            <person name="Camarero S."/>
            <person name="Miyauchi S."/>
            <person name="Serrano A."/>
            <person name="Linde D."/>
            <person name="Babiker R."/>
            <person name="Drula E."/>
            <person name="Ayuso-Fernandez I."/>
            <person name="Pacheco R."/>
            <person name="Padilla G."/>
            <person name="Ferreira P."/>
            <person name="Barriuso J."/>
            <person name="Kellner H."/>
            <person name="Castanera R."/>
            <person name="Alfaro M."/>
            <person name="Ramirez L."/>
            <person name="Pisabarro A.G."/>
            <person name="Kuo A."/>
            <person name="Tritt A."/>
            <person name="Lipzen A."/>
            <person name="He G."/>
            <person name="Yan M."/>
            <person name="Ng V."/>
            <person name="Cullen D."/>
            <person name="Martin F."/>
            <person name="Rosso M.-N."/>
            <person name="Henrissat B."/>
            <person name="Hibbett D."/>
            <person name="Martinez A.T."/>
            <person name="Grigoriev I.V."/>
        </authorList>
    </citation>
    <scope>NUCLEOTIDE SEQUENCE</scope>
    <source>
        <strain evidence="3">AH 40177</strain>
    </source>
</reference>
<evidence type="ECO:0000313" key="3">
    <source>
        <dbReference type="EMBL" id="KAF9073727.1"/>
    </source>
</evidence>
<evidence type="ECO:0000256" key="2">
    <source>
        <dbReference type="SAM" id="SignalP"/>
    </source>
</evidence>
<comment type="caution">
    <text evidence="3">The sequence shown here is derived from an EMBL/GenBank/DDBJ whole genome shotgun (WGS) entry which is preliminary data.</text>
</comment>
<sequence length="240" mass="25962">MTSFKAILLLTILTVLGSLTPANPIQRLNNRATNLELALRETKKNTERWHFALVLLGANTQAEGHAFEHLIGDEKDLEKGKCMVFETRDVDRDESKMPIKATIIPSKGETTDTILSEAVLNVARGVPGAMRDQVTSGDFNNCFDFATETARRLGVAGYISGPDAKKFKDYHDTHSAAVKAKMDAGTRRACARDITGSACALSKSSSTLSTSQSAPTGTKSRTSPKKSTPIVHRHSEDGIS</sequence>
<feature type="chain" id="PRO_5040247204" evidence="2">
    <location>
        <begin position="18"/>
        <end position="240"/>
    </location>
</feature>
<organism evidence="3 4">
    <name type="scientific">Rhodocollybia butyracea</name>
    <dbReference type="NCBI Taxonomy" id="206335"/>
    <lineage>
        <taxon>Eukaryota</taxon>
        <taxon>Fungi</taxon>
        <taxon>Dikarya</taxon>
        <taxon>Basidiomycota</taxon>
        <taxon>Agaricomycotina</taxon>
        <taxon>Agaricomycetes</taxon>
        <taxon>Agaricomycetidae</taxon>
        <taxon>Agaricales</taxon>
        <taxon>Marasmiineae</taxon>
        <taxon>Omphalotaceae</taxon>
        <taxon>Rhodocollybia</taxon>
    </lineage>
</organism>
<dbReference type="OrthoDB" id="3061930at2759"/>
<feature type="signal peptide" evidence="2">
    <location>
        <begin position="1"/>
        <end position="17"/>
    </location>
</feature>
<dbReference type="AlphaFoldDB" id="A0A9P5UC41"/>
<keyword evidence="2" id="KW-0732">Signal</keyword>
<proteinExistence type="predicted"/>
<feature type="non-terminal residue" evidence="3">
    <location>
        <position position="1"/>
    </location>
</feature>
<gene>
    <name evidence="3" type="ORF">BDP27DRAFT_1318045</name>
</gene>
<protein>
    <submittedName>
        <fullName evidence="3">Uncharacterized protein</fullName>
    </submittedName>
</protein>
<evidence type="ECO:0000256" key="1">
    <source>
        <dbReference type="SAM" id="MobiDB-lite"/>
    </source>
</evidence>
<feature type="compositionally biased region" description="Low complexity" evidence="1">
    <location>
        <begin position="202"/>
        <end position="214"/>
    </location>
</feature>
<keyword evidence="4" id="KW-1185">Reference proteome</keyword>